<dbReference type="InterPro" id="IPR003961">
    <property type="entry name" value="FN3_dom"/>
</dbReference>
<dbReference type="AlphaFoldDB" id="A0A8X6NPD5"/>
<reference evidence="3" key="1">
    <citation type="submission" date="2020-08" db="EMBL/GenBank/DDBJ databases">
        <title>Multicomponent nature underlies the extraordinary mechanical properties of spider dragline silk.</title>
        <authorList>
            <person name="Kono N."/>
            <person name="Nakamura H."/>
            <person name="Mori M."/>
            <person name="Yoshida Y."/>
            <person name="Ohtoshi R."/>
            <person name="Malay A.D."/>
            <person name="Moran D.A.P."/>
            <person name="Tomita M."/>
            <person name="Numata K."/>
            <person name="Arakawa K."/>
        </authorList>
    </citation>
    <scope>NUCLEOTIDE SEQUENCE</scope>
</reference>
<gene>
    <name evidence="3" type="ORF">NPIL_21891</name>
    <name evidence="2" type="ORF">NPIL_567781</name>
</gene>
<accession>A0A8X6NPD5</accession>
<evidence type="ECO:0000259" key="1">
    <source>
        <dbReference type="PROSITE" id="PS50853"/>
    </source>
</evidence>
<dbReference type="Proteomes" id="UP000887013">
    <property type="component" value="Unassembled WGS sequence"/>
</dbReference>
<comment type="caution">
    <text evidence="3">The sequence shown here is derived from an EMBL/GenBank/DDBJ whole genome shotgun (WGS) entry which is preliminary data.</text>
</comment>
<dbReference type="EMBL" id="BMAW01106354">
    <property type="protein sequence ID" value="GFT23868.1"/>
    <property type="molecule type" value="Genomic_DNA"/>
</dbReference>
<dbReference type="SUPFAM" id="SSF49265">
    <property type="entry name" value="Fibronectin type III"/>
    <property type="match status" value="1"/>
</dbReference>
<dbReference type="PROSITE" id="PS50853">
    <property type="entry name" value="FN3"/>
    <property type="match status" value="1"/>
</dbReference>
<sequence length="38" mass="3931">MVLSDLIHGVPYYVRVAAGNCKGYSSYTTASPPSAAPS</sequence>
<evidence type="ECO:0000313" key="4">
    <source>
        <dbReference type="Proteomes" id="UP000887013"/>
    </source>
</evidence>
<dbReference type="InterPro" id="IPR036116">
    <property type="entry name" value="FN3_sf"/>
</dbReference>
<dbReference type="EMBL" id="BMAW01008683">
    <property type="protein sequence ID" value="GFT09723.1"/>
    <property type="molecule type" value="Genomic_DNA"/>
</dbReference>
<feature type="non-terminal residue" evidence="3">
    <location>
        <position position="38"/>
    </location>
</feature>
<feature type="domain" description="Fibronectin type-III" evidence="1">
    <location>
        <begin position="1"/>
        <end position="38"/>
    </location>
</feature>
<keyword evidence="4" id="KW-1185">Reference proteome</keyword>
<evidence type="ECO:0000313" key="3">
    <source>
        <dbReference type="EMBL" id="GFT23868.1"/>
    </source>
</evidence>
<protein>
    <recommendedName>
        <fullName evidence="1">Fibronectin type-III domain-containing protein</fullName>
    </recommendedName>
</protein>
<organism evidence="3 4">
    <name type="scientific">Nephila pilipes</name>
    <name type="common">Giant wood spider</name>
    <name type="synonym">Nephila maculata</name>
    <dbReference type="NCBI Taxonomy" id="299642"/>
    <lineage>
        <taxon>Eukaryota</taxon>
        <taxon>Metazoa</taxon>
        <taxon>Ecdysozoa</taxon>
        <taxon>Arthropoda</taxon>
        <taxon>Chelicerata</taxon>
        <taxon>Arachnida</taxon>
        <taxon>Araneae</taxon>
        <taxon>Araneomorphae</taxon>
        <taxon>Entelegynae</taxon>
        <taxon>Araneoidea</taxon>
        <taxon>Nephilidae</taxon>
        <taxon>Nephila</taxon>
    </lineage>
</organism>
<proteinExistence type="predicted"/>
<evidence type="ECO:0000313" key="2">
    <source>
        <dbReference type="EMBL" id="GFT09723.1"/>
    </source>
</evidence>
<name>A0A8X6NPD5_NEPPI</name>